<dbReference type="Proteomes" id="UP001330812">
    <property type="component" value="Chromosome"/>
</dbReference>
<gene>
    <name evidence="1" type="ORF">VSH64_00355</name>
</gene>
<reference evidence="1 2" key="1">
    <citation type="journal article" date="2015" name="Int. J. Syst. Evol. Microbiol.">
        <title>Amycolatopsis rhabdoformis sp. nov., an actinomycete isolated from a tropical forest soil.</title>
        <authorList>
            <person name="Souza W.R."/>
            <person name="Silva R.E."/>
            <person name="Goodfellow M."/>
            <person name="Busarakam K."/>
            <person name="Figueiro F.S."/>
            <person name="Ferreira D."/>
            <person name="Rodrigues-Filho E."/>
            <person name="Moraes L.A.B."/>
            <person name="Zucchi T.D."/>
        </authorList>
    </citation>
    <scope>NUCLEOTIDE SEQUENCE [LARGE SCALE GENOMIC DNA]</scope>
    <source>
        <strain evidence="1 2">NCIMB 14900</strain>
    </source>
</reference>
<accession>A0ABZ1I8A4</accession>
<evidence type="ECO:0000313" key="2">
    <source>
        <dbReference type="Proteomes" id="UP001330812"/>
    </source>
</evidence>
<dbReference type="EMBL" id="CP142149">
    <property type="protein sequence ID" value="WSE30597.1"/>
    <property type="molecule type" value="Genomic_DNA"/>
</dbReference>
<protein>
    <recommendedName>
        <fullName evidence="3">WXG100 family type VII secretion target</fullName>
    </recommendedName>
</protein>
<keyword evidence="2" id="KW-1185">Reference proteome</keyword>
<dbReference type="RefSeq" id="WP_326569541.1">
    <property type="nucleotide sequence ID" value="NZ_CP142149.1"/>
</dbReference>
<name>A0ABZ1I8A4_9PSEU</name>
<evidence type="ECO:0008006" key="3">
    <source>
        <dbReference type="Google" id="ProtNLM"/>
    </source>
</evidence>
<evidence type="ECO:0000313" key="1">
    <source>
        <dbReference type="EMBL" id="WSE30597.1"/>
    </source>
</evidence>
<proteinExistence type="predicted"/>
<organism evidence="1 2">
    <name type="scientific">Amycolatopsis rhabdoformis</name>
    <dbReference type="NCBI Taxonomy" id="1448059"/>
    <lineage>
        <taxon>Bacteria</taxon>
        <taxon>Bacillati</taxon>
        <taxon>Actinomycetota</taxon>
        <taxon>Actinomycetes</taxon>
        <taxon>Pseudonocardiales</taxon>
        <taxon>Pseudonocardiaceae</taxon>
        <taxon>Amycolatopsis</taxon>
    </lineage>
</organism>
<sequence>MHDQSYYVHLESLKDFVRELETQIHAMSKPNDFLTTLGDHPLLFGEFGEAGSLVDAHRAAVAEMRGLLEQVRSAITFAQDVTTTVADGYAQADQSVAGDLHQSGSETGLLDPLLSLLGLGSGTSTNTGSTNSGGTDG</sequence>